<dbReference type="EMBL" id="NHYD01002385">
    <property type="protein sequence ID" value="PPQ87069.1"/>
    <property type="molecule type" value="Genomic_DNA"/>
</dbReference>
<dbReference type="STRING" id="93625.A0A409X8G0"/>
<evidence type="ECO:0000313" key="1">
    <source>
        <dbReference type="EMBL" id="PPQ87069.1"/>
    </source>
</evidence>
<reference evidence="1 2" key="1">
    <citation type="journal article" date="2018" name="Evol. Lett.">
        <title>Horizontal gene cluster transfer increased hallucinogenic mushroom diversity.</title>
        <authorList>
            <person name="Reynolds H.T."/>
            <person name="Vijayakumar V."/>
            <person name="Gluck-Thaler E."/>
            <person name="Korotkin H.B."/>
            <person name="Matheny P.B."/>
            <person name="Slot J.C."/>
        </authorList>
    </citation>
    <scope>NUCLEOTIDE SEQUENCE [LARGE SCALE GENOMIC DNA]</scope>
    <source>
        <strain evidence="1 2">2631</strain>
    </source>
</reference>
<proteinExistence type="predicted"/>
<sequence length="939" mass="107424">MSRGKKKAAHHLAPPPPVSHKFCTYCQVHRVARSFSKHQKACKQIWQIDHEARGVNRTLGTSSSGENHKNEAEDEIAMMDIEPPSEIENLNIGGYSSLRENDSPDQLLIDEQYGPSLPEIFLKVIPHPKSMIQESLIIPLIGNSMHQIKDSSAPYVPQPQERPWAPFRTLEDFEVTEVAIASLMPRNVVNKFLTGITGNWSDSKSPVTLKKYSDMDAALLQARKYIVQFKCEEVSAEFDGKVYNFKFQYRDPWDYISSLVNDESLMSVHMWNSVKKYYCEGDFEEQIFDEPNTAETWWNVDSELPEPDPYPHCYVPLHFWLDKGMVTRHVKKYPMVIRAAWLPRNIRNASGNGGGLLVGYMPIVPDPGDRDERTANESLEFAHFKRVVYQKVASRVFSSLRRRSHSGEARQCGDAVNRVLHPGILIESHDGEEANIFCACRASGRANYPCPKCLVHKDQLNNIIGNFEARTSDSMRSVIRRTLQASTKTEKENILQGFGLHDIQHFLWDFRFSDPYAASSYDTLHSDDLGKWGKHLWDLLLIVLEACGKKGELTRNMALFPRWSNLKHFSNVSTTTFGDGQAFYDILKCILPCIVQLLPRNSIFVKCIRTYQRYRLMIGLTCMSERRLQRLSGIIEKYQDEFLQLCNSYKKNPNFPKQHAVNHVVAEIRAKGTTDNYSTRMARIDEKQEAIARIRMAIDNDIAARAKIKAEAETNNDDFKADSQPNLVQSVWAAPENIDGQSPHWKFGSPEKPINSRALETEMPTLCNLSFKEFDDRLRDFLSLCLPTEVIRYEDPIVIRLYKCVSVKYQSLEDWTESCDILRCNRQFHGQERYDCILSESKSSALQFSRLKALLRCKPPSGRLLDVALVQKFTAYGKWKPNTIWDGCKVFKENACPSFLLMDEVVRGALLAPAFGSGENALYYFMDIVDGDMYLRAGN</sequence>
<gene>
    <name evidence="1" type="ORF">CVT25_000049</name>
</gene>
<evidence type="ECO:0000313" key="2">
    <source>
        <dbReference type="Proteomes" id="UP000283269"/>
    </source>
</evidence>
<dbReference type="Pfam" id="PF18759">
    <property type="entry name" value="Plavaka"/>
    <property type="match status" value="1"/>
</dbReference>
<dbReference type="Proteomes" id="UP000283269">
    <property type="component" value="Unassembled WGS sequence"/>
</dbReference>
<dbReference type="InParanoid" id="A0A409X8G0"/>
<protein>
    <submittedName>
        <fullName evidence="1">Uncharacterized protein</fullName>
    </submittedName>
</protein>
<accession>A0A409X8G0</accession>
<name>A0A409X8G0_PSICY</name>
<dbReference type="AlphaFoldDB" id="A0A409X8G0"/>
<organism evidence="1 2">
    <name type="scientific">Psilocybe cyanescens</name>
    <dbReference type="NCBI Taxonomy" id="93625"/>
    <lineage>
        <taxon>Eukaryota</taxon>
        <taxon>Fungi</taxon>
        <taxon>Dikarya</taxon>
        <taxon>Basidiomycota</taxon>
        <taxon>Agaricomycotina</taxon>
        <taxon>Agaricomycetes</taxon>
        <taxon>Agaricomycetidae</taxon>
        <taxon>Agaricales</taxon>
        <taxon>Agaricineae</taxon>
        <taxon>Strophariaceae</taxon>
        <taxon>Psilocybe</taxon>
    </lineage>
</organism>
<dbReference type="OrthoDB" id="3239511at2759"/>
<keyword evidence="2" id="KW-1185">Reference proteome</keyword>
<dbReference type="InterPro" id="IPR041078">
    <property type="entry name" value="Plavaka"/>
</dbReference>
<comment type="caution">
    <text evidence="1">The sequence shown here is derived from an EMBL/GenBank/DDBJ whole genome shotgun (WGS) entry which is preliminary data.</text>
</comment>